<dbReference type="Proteomes" id="UP001162992">
    <property type="component" value="Chromosome 14"/>
</dbReference>
<proteinExistence type="predicted"/>
<keyword evidence="2" id="KW-1185">Reference proteome</keyword>
<organism evidence="1 2">
    <name type="scientific">Diphasiastrum complanatum</name>
    <name type="common">Issler's clubmoss</name>
    <name type="synonym">Lycopodium complanatum</name>
    <dbReference type="NCBI Taxonomy" id="34168"/>
    <lineage>
        <taxon>Eukaryota</taxon>
        <taxon>Viridiplantae</taxon>
        <taxon>Streptophyta</taxon>
        <taxon>Embryophyta</taxon>
        <taxon>Tracheophyta</taxon>
        <taxon>Lycopodiopsida</taxon>
        <taxon>Lycopodiales</taxon>
        <taxon>Lycopodiaceae</taxon>
        <taxon>Lycopodioideae</taxon>
        <taxon>Diphasiastrum</taxon>
    </lineage>
</organism>
<comment type="caution">
    <text evidence="1">The sequence shown here is derived from an EMBL/GenBank/DDBJ whole genome shotgun (WGS) entry which is preliminary data.</text>
</comment>
<evidence type="ECO:0000313" key="1">
    <source>
        <dbReference type="EMBL" id="KAJ7531396.1"/>
    </source>
</evidence>
<name>A0ACC2BNS3_DIPCM</name>
<protein>
    <submittedName>
        <fullName evidence="1">Uncharacterized protein</fullName>
    </submittedName>
</protein>
<reference evidence="2" key="1">
    <citation type="journal article" date="2024" name="Proc. Natl. Acad. Sci. U.S.A.">
        <title>Extraordinary preservation of gene collinearity over three hundred million years revealed in homosporous lycophytes.</title>
        <authorList>
            <person name="Li C."/>
            <person name="Wickell D."/>
            <person name="Kuo L.Y."/>
            <person name="Chen X."/>
            <person name="Nie B."/>
            <person name="Liao X."/>
            <person name="Peng D."/>
            <person name="Ji J."/>
            <person name="Jenkins J."/>
            <person name="Williams M."/>
            <person name="Shu S."/>
            <person name="Plott C."/>
            <person name="Barry K."/>
            <person name="Rajasekar S."/>
            <person name="Grimwood J."/>
            <person name="Han X."/>
            <person name="Sun S."/>
            <person name="Hou Z."/>
            <person name="He W."/>
            <person name="Dai G."/>
            <person name="Sun C."/>
            <person name="Schmutz J."/>
            <person name="Leebens-Mack J.H."/>
            <person name="Li F.W."/>
            <person name="Wang L."/>
        </authorList>
    </citation>
    <scope>NUCLEOTIDE SEQUENCE [LARGE SCALE GENOMIC DNA]</scope>
    <source>
        <strain evidence="2">cv. PW_Plant_1</strain>
    </source>
</reference>
<dbReference type="EMBL" id="CM055105">
    <property type="protein sequence ID" value="KAJ7531396.1"/>
    <property type="molecule type" value="Genomic_DNA"/>
</dbReference>
<accession>A0ACC2BNS3</accession>
<sequence length="153" mass="17295">MLCTTSHYNQEVMSCIKDKKLHRDIKCHNILLDEEFNAHLANFGLAKLMSPESKPEIQSQVAGSHGCNKGQAGDEAISDVWWQIGGNRCGGEHERGWRWRFLDLLGEGTVNAKPFNADFSIASKMTLTTQTLRSYSTSWLKVLQNEILAYQHL</sequence>
<gene>
    <name evidence="1" type="ORF">O6H91_14G042200</name>
</gene>
<evidence type="ECO:0000313" key="2">
    <source>
        <dbReference type="Proteomes" id="UP001162992"/>
    </source>
</evidence>